<dbReference type="GeneID" id="7271188"/>
<dbReference type="SMART" id="SM00260">
    <property type="entry name" value="CheW"/>
    <property type="match status" value="1"/>
</dbReference>
<organism evidence="2 3">
    <name type="scientific">Methanosphaerula palustris (strain ATCC BAA-1556 / DSM 19958 / E1-9c)</name>
    <dbReference type="NCBI Taxonomy" id="521011"/>
    <lineage>
        <taxon>Archaea</taxon>
        <taxon>Methanobacteriati</taxon>
        <taxon>Methanobacteriota</taxon>
        <taxon>Stenosarchaea group</taxon>
        <taxon>Methanomicrobia</taxon>
        <taxon>Methanomicrobiales</taxon>
        <taxon>Methanoregulaceae</taxon>
        <taxon>Methanosphaerula</taxon>
    </lineage>
</organism>
<dbReference type="eggNOG" id="arCOG02395">
    <property type="taxonomic scope" value="Archaea"/>
</dbReference>
<evidence type="ECO:0000313" key="3">
    <source>
        <dbReference type="Proteomes" id="UP000002457"/>
    </source>
</evidence>
<dbReference type="InterPro" id="IPR002545">
    <property type="entry name" value="CheW-lke_dom"/>
</dbReference>
<dbReference type="SUPFAM" id="SSF50341">
    <property type="entry name" value="CheW-like"/>
    <property type="match status" value="1"/>
</dbReference>
<dbReference type="KEGG" id="mpl:Mpal_1327"/>
<dbReference type="GO" id="GO:0006935">
    <property type="term" value="P:chemotaxis"/>
    <property type="evidence" value="ECO:0007669"/>
    <property type="project" value="InterPro"/>
</dbReference>
<evidence type="ECO:0000313" key="2">
    <source>
        <dbReference type="EMBL" id="ACL16660.1"/>
    </source>
</evidence>
<feature type="domain" description="CheW-like" evidence="1">
    <location>
        <begin position="42"/>
        <end position="179"/>
    </location>
</feature>
<dbReference type="RefSeq" id="WP_012617979.1">
    <property type="nucleotide sequence ID" value="NC_011832.1"/>
</dbReference>
<dbReference type="Proteomes" id="UP000002457">
    <property type="component" value="Chromosome"/>
</dbReference>
<dbReference type="Gene3D" id="2.30.30.40">
    <property type="entry name" value="SH3 Domains"/>
    <property type="match status" value="1"/>
</dbReference>
<dbReference type="HOGENOM" id="CLU_048995_4_0_2"/>
<reference evidence="2 3" key="1">
    <citation type="journal article" date="2015" name="Genome Announc.">
        <title>Complete Genome Sequence of Methanosphaerula palustris E1-9CT, a Hydrogenotrophic Methanogen Isolated from a Minerotrophic Fen Peatland.</title>
        <authorList>
            <person name="Cadillo-Quiroz H."/>
            <person name="Browne P."/>
            <person name="Kyrpides N."/>
            <person name="Woyke T."/>
            <person name="Goodwin L."/>
            <person name="Detter C."/>
            <person name="Yavitt J.B."/>
            <person name="Zinder S.H."/>
        </authorList>
    </citation>
    <scope>NUCLEOTIDE SEQUENCE [LARGE SCALE GENOMIC DNA]</scope>
    <source>
        <strain evidence="3">ATCC BAA-1556 / DSM 19958 / E1-9c</strain>
    </source>
</reference>
<dbReference type="Gene3D" id="2.40.50.180">
    <property type="entry name" value="CheA-289, Domain 4"/>
    <property type="match status" value="1"/>
</dbReference>
<protein>
    <submittedName>
        <fullName evidence="2">CheW protein</fullName>
    </submittedName>
</protein>
<dbReference type="STRING" id="521011.Mpal_1327"/>
<accession>B8GHQ5</accession>
<proteinExistence type="predicted"/>
<keyword evidence="3" id="KW-1185">Reference proteome</keyword>
<dbReference type="PANTHER" id="PTHR22617:SF23">
    <property type="entry name" value="CHEMOTAXIS PROTEIN CHEW"/>
    <property type="match status" value="1"/>
</dbReference>
<dbReference type="InterPro" id="IPR039315">
    <property type="entry name" value="CheW"/>
</dbReference>
<dbReference type="Pfam" id="PF01584">
    <property type="entry name" value="CheW"/>
    <property type="match status" value="1"/>
</dbReference>
<dbReference type="GO" id="GO:0007165">
    <property type="term" value="P:signal transduction"/>
    <property type="evidence" value="ECO:0007669"/>
    <property type="project" value="InterPro"/>
</dbReference>
<dbReference type="AlphaFoldDB" id="B8GHQ5"/>
<name>B8GHQ5_METPE</name>
<evidence type="ECO:0000259" key="1">
    <source>
        <dbReference type="PROSITE" id="PS50851"/>
    </source>
</evidence>
<dbReference type="OrthoDB" id="115049at2157"/>
<dbReference type="GO" id="GO:0005829">
    <property type="term" value="C:cytosol"/>
    <property type="evidence" value="ECO:0007669"/>
    <property type="project" value="TreeGrafter"/>
</dbReference>
<dbReference type="InterPro" id="IPR036061">
    <property type="entry name" value="CheW-like_dom_sf"/>
</dbReference>
<dbReference type="PROSITE" id="PS50851">
    <property type="entry name" value="CHEW"/>
    <property type="match status" value="1"/>
</dbReference>
<dbReference type="PANTHER" id="PTHR22617">
    <property type="entry name" value="CHEMOTAXIS SENSOR HISTIDINE KINASE-RELATED"/>
    <property type="match status" value="1"/>
</dbReference>
<dbReference type="EMBL" id="CP001338">
    <property type="protein sequence ID" value="ACL16660.1"/>
    <property type="molecule type" value="Genomic_DNA"/>
</dbReference>
<gene>
    <name evidence="2" type="ordered locus">Mpal_1327</name>
</gene>
<sequence>MNQEEYGMVGGSADAETVRRILAERARALAQVEGEGAIPLDTCEILEFEMGTERYGIEVSEIREVLPLQQYTPLPCTPPFVFGIINVRGEIFSIVDLKKFFGLPDQGITNQNKVIILDNGSMAFGILADLIVGVRHVDTESLIPLPLTISSIGEEHLRGMTADGLIVLDGEKLLGDPRIPVHEEVDAGI</sequence>